<keyword evidence="3 7" id="KW-1003">Cell membrane</keyword>
<dbReference type="InterPro" id="IPR001712">
    <property type="entry name" value="T3SS_FHIPEP"/>
</dbReference>
<evidence type="ECO:0000256" key="6">
    <source>
        <dbReference type="ARBA" id="ARBA00023136"/>
    </source>
</evidence>
<dbReference type="Gene3D" id="1.10.8.540">
    <property type="entry name" value="FHIPEP family, domain 3"/>
    <property type="match status" value="1"/>
</dbReference>
<accession>A0ABQ6AUN8</accession>
<sequence length="693" mass="75046">MADTLTASLPTPRRLGADVFFAGGIVGMLTILFLPIPPMLIDLGLAVSIALSALILMVALWIQRPLDFSAFPTVLLIATILRLALNIATTRLILSRGGEGEQAAGYVVAGFSKFVMGGDFVIGLIIFAILVTVNFVVITKGATRIAEVGARFTLDAIPGKQMAIDADLSAGLIDDKEAQRRRRELEEESAFFGAMDGASKFVRGDAIAGLIITAINIFGGIVIGVTHHGLTLARAADVYTKLSVGDGLVSQMPALIVSLSAGLLVSKGGTRGSAEQAVLRQLGGYPRAVSAAALMMGVLALMPGLPMLPFVLLGSVMAFVGYSLPRRQAAAQRKEEARKADERAQTEAKESVKESLRTAEIELSLGSQLSVHLLGSRSELAHRVAKIRKKFAKQYGFVIPEIKLTDNLSIDPKGYQIRIHDTRIAHGELRLGEVMVLVDKDGKPDVPGDEVIEPAFGMKALWVTEAFTEEVKRQGCKPVDNLSVLLTHLSEVIRANLAQLLSYKDMRGLLDRLDPEYKRLVDDLCPSQISYSGLLAILKILLAERVSIRNLHLILEAIAEIAPHVRRSEQVAEHVRMRLAQQICGDLSDNGVLNVLRLGNRWDLAFHQSLKRDAKGDVVEFDADPRVIEQFATEASAAVRKITETGTNVVLAVTPEARPYVRMILERVFPTLPILSHVEVARSAEIRALGAVS</sequence>
<comment type="caution">
    <text evidence="7">Lacks conserved residue(s) required for the propagation of feature annotation.</text>
</comment>
<feature type="transmembrane region" description="Helical" evidence="7">
    <location>
        <begin position="207"/>
        <end position="228"/>
    </location>
</feature>
<keyword evidence="7" id="KW-1006">Bacterial flagellum protein export</keyword>
<dbReference type="InterPro" id="IPR042193">
    <property type="entry name" value="FHIPEP_3"/>
</dbReference>
<keyword evidence="9" id="KW-1185">Reference proteome</keyword>
<dbReference type="Gene3D" id="3.40.50.12790">
    <property type="entry name" value="FHIPEP family, domain 4"/>
    <property type="match status" value="1"/>
</dbReference>
<dbReference type="EMBL" id="BSOW01000005">
    <property type="protein sequence ID" value="GLR85170.1"/>
    <property type="molecule type" value="Genomic_DNA"/>
</dbReference>
<protein>
    <recommendedName>
        <fullName evidence="7">Flagellar biosynthesis protein FlhA</fullName>
    </recommendedName>
</protein>
<evidence type="ECO:0000313" key="9">
    <source>
        <dbReference type="Proteomes" id="UP001156905"/>
    </source>
</evidence>
<comment type="subcellular location">
    <subcellularLocation>
        <location evidence="1 7">Cell membrane</location>
        <topology evidence="1 7">Multi-pass membrane protein</topology>
    </subcellularLocation>
</comment>
<dbReference type="InterPro" id="IPR006301">
    <property type="entry name" value="FlhA"/>
</dbReference>
<dbReference type="InterPro" id="IPR042194">
    <property type="entry name" value="FHIPEP_1"/>
</dbReference>
<feature type="transmembrane region" description="Helical" evidence="7">
    <location>
        <begin position="43"/>
        <end position="62"/>
    </location>
</feature>
<reference evidence="9" key="1">
    <citation type="journal article" date="2019" name="Int. J. Syst. Evol. Microbiol.">
        <title>The Global Catalogue of Microorganisms (GCM) 10K type strain sequencing project: providing services to taxonomists for standard genome sequencing and annotation.</title>
        <authorList>
            <consortium name="The Broad Institute Genomics Platform"/>
            <consortium name="The Broad Institute Genome Sequencing Center for Infectious Disease"/>
            <person name="Wu L."/>
            <person name="Ma J."/>
        </authorList>
    </citation>
    <scope>NUCLEOTIDE SEQUENCE [LARGE SCALE GENOMIC DNA]</scope>
    <source>
        <strain evidence="9">NBRC 102520</strain>
    </source>
</reference>
<dbReference type="PRINTS" id="PR00949">
    <property type="entry name" value="TYPE3IMAPROT"/>
</dbReference>
<name>A0ABQ6AUN8_9BRAD</name>
<comment type="similarity">
    <text evidence="2 7">Belongs to the FHIPEP (flagella/HR/invasion proteins export pore) family.</text>
</comment>
<gene>
    <name evidence="8" type="primary">flhA_1</name>
    <name evidence="7" type="synonym">flhA</name>
    <name evidence="8" type="ORF">GCM10007857_18800</name>
</gene>
<feature type="transmembrane region" description="Helical" evidence="7">
    <location>
        <begin position="19"/>
        <end position="37"/>
    </location>
</feature>
<dbReference type="PIRSF" id="PIRSF005419">
    <property type="entry name" value="FlhA"/>
    <property type="match status" value="1"/>
</dbReference>
<feature type="transmembrane region" description="Helical" evidence="7">
    <location>
        <begin position="285"/>
        <end position="302"/>
    </location>
</feature>
<proteinExistence type="inferred from homology"/>
<evidence type="ECO:0000256" key="5">
    <source>
        <dbReference type="ARBA" id="ARBA00022989"/>
    </source>
</evidence>
<evidence type="ECO:0000256" key="7">
    <source>
        <dbReference type="RuleBase" id="RU364093"/>
    </source>
</evidence>
<evidence type="ECO:0000256" key="4">
    <source>
        <dbReference type="ARBA" id="ARBA00022692"/>
    </source>
</evidence>
<dbReference type="Proteomes" id="UP001156905">
    <property type="component" value="Unassembled WGS sequence"/>
</dbReference>
<keyword evidence="8" id="KW-0282">Flagellum</keyword>
<organism evidence="8 9">
    <name type="scientific">Bradyrhizobium iriomotense</name>
    <dbReference type="NCBI Taxonomy" id="441950"/>
    <lineage>
        <taxon>Bacteria</taxon>
        <taxon>Pseudomonadati</taxon>
        <taxon>Pseudomonadota</taxon>
        <taxon>Alphaproteobacteria</taxon>
        <taxon>Hyphomicrobiales</taxon>
        <taxon>Nitrobacteraceae</taxon>
        <taxon>Bradyrhizobium</taxon>
    </lineage>
</organism>
<keyword evidence="8" id="KW-0969">Cilium</keyword>
<evidence type="ECO:0000256" key="1">
    <source>
        <dbReference type="ARBA" id="ARBA00004651"/>
    </source>
</evidence>
<keyword evidence="8" id="KW-0966">Cell projection</keyword>
<dbReference type="PANTHER" id="PTHR30161:SF1">
    <property type="entry name" value="FLAGELLAR BIOSYNTHESIS PROTEIN FLHA-RELATED"/>
    <property type="match status" value="1"/>
</dbReference>
<dbReference type="InterPro" id="IPR042196">
    <property type="entry name" value="FHIPEP_4"/>
</dbReference>
<keyword evidence="5 7" id="KW-1133">Transmembrane helix</keyword>
<keyword evidence="7" id="KW-0653">Protein transport</keyword>
<keyword evidence="6 7" id="KW-0472">Membrane</keyword>
<dbReference type="Pfam" id="PF00771">
    <property type="entry name" value="FHIPEP"/>
    <property type="match status" value="1"/>
</dbReference>
<dbReference type="Gene3D" id="3.40.30.60">
    <property type="entry name" value="FHIPEP family, domain 1"/>
    <property type="match status" value="1"/>
</dbReference>
<dbReference type="RefSeq" id="WP_284264026.1">
    <property type="nucleotide sequence ID" value="NZ_BSOW01000005.1"/>
</dbReference>
<comment type="function">
    <text evidence="7">Required for formation of the rod structure of the flagellar apparatus. Together with FliI and FliH, may constitute the export apparatus of flagellin.</text>
</comment>
<keyword evidence="4 7" id="KW-0812">Transmembrane</keyword>
<feature type="transmembrane region" description="Helical" evidence="7">
    <location>
        <begin position="114"/>
        <end position="137"/>
    </location>
</feature>
<dbReference type="PANTHER" id="PTHR30161">
    <property type="entry name" value="FLAGELLAR EXPORT PROTEIN, MEMBRANE FLHA SUBUNIT-RELATED"/>
    <property type="match status" value="1"/>
</dbReference>
<dbReference type="NCBIfam" id="TIGR01398">
    <property type="entry name" value="FlhA"/>
    <property type="match status" value="1"/>
</dbReference>
<evidence type="ECO:0000256" key="2">
    <source>
        <dbReference type="ARBA" id="ARBA00008835"/>
    </source>
</evidence>
<evidence type="ECO:0000313" key="8">
    <source>
        <dbReference type="EMBL" id="GLR85170.1"/>
    </source>
</evidence>
<evidence type="ECO:0000256" key="3">
    <source>
        <dbReference type="ARBA" id="ARBA00022475"/>
    </source>
</evidence>
<keyword evidence="7" id="KW-1005">Bacterial flagellum biogenesis</keyword>
<keyword evidence="7" id="KW-0813">Transport</keyword>
<comment type="caution">
    <text evidence="8">The sequence shown here is derived from an EMBL/GenBank/DDBJ whole genome shotgun (WGS) entry which is preliminary data.</text>
</comment>
<feature type="transmembrane region" description="Helical" evidence="7">
    <location>
        <begin position="248"/>
        <end position="265"/>
    </location>
</feature>